<dbReference type="SMART" id="SM00530">
    <property type="entry name" value="HTH_XRE"/>
    <property type="match status" value="1"/>
</dbReference>
<organism evidence="2 3">
    <name type="scientific">Anaerostipes rhamnosivorans</name>
    <dbReference type="NCBI Taxonomy" id="1229621"/>
    <lineage>
        <taxon>Bacteria</taxon>
        <taxon>Bacillati</taxon>
        <taxon>Bacillota</taxon>
        <taxon>Clostridia</taxon>
        <taxon>Lachnospirales</taxon>
        <taxon>Lachnospiraceae</taxon>
        <taxon>Anaerostipes</taxon>
    </lineage>
</organism>
<dbReference type="Pfam" id="PF01381">
    <property type="entry name" value="HTH_3"/>
    <property type="match status" value="1"/>
</dbReference>
<evidence type="ECO:0000313" key="3">
    <source>
        <dbReference type="Proteomes" id="UP000298653"/>
    </source>
</evidence>
<dbReference type="InterPro" id="IPR001387">
    <property type="entry name" value="Cro/C1-type_HTH"/>
</dbReference>
<sequence length="107" mass="12201">MGIGSKLELLLKEHHMNPNELAKKINVAPTTIYSMIKRDSRKADIEVLLKISKEFGVTTEYFCDDESLISDNQNEPSYADLKTLIARNGKEMSIEEKLELIKMLSEL</sequence>
<dbReference type="EMBL" id="CP040058">
    <property type="protein sequence ID" value="QCP36414.1"/>
    <property type="molecule type" value="Genomic_DNA"/>
</dbReference>
<dbReference type="Proteomes" id="UP000298653">
    <property type="component" value="Chromosome"/>
</dbReference>
<name>A0A4P8IK80_9FIRM</name>
<dbReference type="PROSITE" id="PS50943">
    <property type="entry name" value="HTH_CROC1"/>
    <property type="match status" value="1"/>
</dbReference>
<keyword evidence="3" id="KW-1185">Reference proteome</keyword>
<dbReference type="Gene3D" id="1.10.260.40">
    <property type="entry name" value="lambda repressor-like DNA-binding domains"/>
    <property type="match status" value="1"/>
</dbReference>
<protein>
    <submittedName>
        <fullName evidence="2">Helix-turn-helix motif</fullName>
    </submittedName>
</protein>
<dbReference type="OrthoDB" id="2087154at2"/>
<dbReference type="RefSeq" id="WP_137329648.1">
    <property type="nucleotide sequence ID" value="NZ_CP040058.1"/>
</dbReference>
<dbReference type="SUPFAM" id="SSF47413">
    <property type="entry name" value="lambda repressor-like DNA-binding domains"/>
    <property type="match status" value="1"/>
</dbReference>
<accession>A0A4P8IK80</accession>
<dbReference type="KEGG" id="arf:AR1Y2_2960"/>
<evidence type="ECO:0000313" key="2">
    <source>
        <dbReference type="EMBL" id="QCP36414.1"/>
    </source>
</evidence>
<feature type="domain" description="HTH cro/C1-type" evidence="1">
    <location>
        <begin position="7"/>
        <end position="62"/>
    </location>
</feature>
<gene>
    <name evidence="2" type="ORF">AR1Y2_2960</name>
</gene>
<dbReference type="AlphaFoldDB" id="A0A4P8IK80"/>
<dbReference type="GO" id="GO:0003677">
    <property type="term" value="F:DNA binding"/>
    <property type="evidence" value="ECO:0007669"/>
    <property type="project" value="InterPro"/>
</dbReference>
<reference evidence="2 3" key="1">
    <citation type="submission" date="2019-05" db="EMBL/GenBank/DDBJ databases">
        <title>Complete genome sequencing of Anaerostipes rhamnosivorans.</title>
        <authorList>
            <person name="Bui T.P.N."/>
            <person name="de Vos W.M."/>
        </authorList>
    </citation>
    <scope>NUCLEOTIDE SEQUENCE [LARGE SCALE GENOMIC DNA]</scope>
    <source>
        <strain evidence="2 3">1y2</strain>
    </source>
</reference>
<evidence type="ECO:0000259" key="1">
    <source>
        <dbReference type="PROSITE" id="PS50943"/>
    </source>
</evidence>
<proteinExistence type="predicted"/>
<dbReference type="InterPro" id="IPR010982">
    <property type="entry name" value="Lambda_DNA-bd_dom_sf"/>
</dbReference>